<dbReference type="GO" id="GO:0005509">
    <property type="term" value="F:calcium ion binding"/>
    <property type="evidence" value="ECO:0007669"/>
    <property type="project" value="InterPro"/>
</dbReference>
<dbReference type="InterPro" id="IPR000742">
    <property type="entry name" value="EGF"/>
</dbReference>
<dbReference type="SUPFAM" id="SSF52058">
    <property type="entry name" value="L domain-like"/>
    <property type="match status" value="1"/>
</dbReference>
<name>A0AAV7K8X9_9METZ</name>
<reference evidence="12 13" key="1">
    <citation type="journal article" date="2023" name="BMC Biol.">
        <title>The compact genome of the sponge Oopsacas minuta (Hexactinellida) is lacking key metazoan core genes.</title>
        <authorList>
            <person name="Santini S."/>
            <person name="Schenkelaars Q."/>
            <person name="Jourda C."/>
            <person name="Duchesne M."/>
            <person name="Belahbib H."/>
            <person name="Rocher C."/>
            <person name="Selva M."/>
            <person name="Riesgo A."/>
            <person name="Vervoort M."/>
            <person name="Leys S.P."/>
            <person name="Kodjabachian L."/>
            <person name="Le Bivic A."/>
            <person name="Borchiellini C."/>
            <person name="Claverie J.M."/>
            <person name="Renard E."/>
        </authorList>
    </citation>
    <scope>NUCLEOTIDE SEQUENCE [LARGE SCALE GENOMIC DNA]</scope>
    <source>
        <strain evidence="12">SPO-2</strain>
    </source>
</reference>
<keyword evidence="4 10" id="KW-0732">Signal</keyword>
<keyword evidence="2" id="KW-0964">Secreted</keyword>
<feature type="signal peptide" evidence="10">
    <location>
        <begin position="1"/>
        <end position="24"/>
    </location>
</feature>
<dbReference type="SMART" id="SM00181">
    <property type="entry name" value="EGF"/>
    <property type="match status" value="3"/>
</dbReference>
<keyword evidence="9" id="KW-0812">Transmembrane</keyword>
<evidence type="ECO:0000259" key="11">
    <source>
        <dbReference type="PROSITE" id="PS50026"/>
    </source>
</evidence>
<dbReference type="PROSITE" id="PS01186">
    <property type="entry name" value="EGF_2"/>
    <property type="match status" value="2"/>
</dbReference>
<evidence type="ECO:0000256" key="4">
    <source>
        <dbReference type="ARBA" id="ARBA00022729"/>
    </source>
</evidence>
<dbReference type="FunFam" id="2.10.25.10:FF:000005">
    <property type="entry name" value="Fibrillin 2"/>
    <property type="match status" value="1"/>
</dbReference>
<dbReference type="InterPro" id="IPR052080">
    <property type="entry name" value="vWF_C/EGF_Fibrillin"/>
</dbReference>
<dbReference type="Pfam" id="PF13855">
    <property type="entry name" value="LRR_8"/>
    <property type="match status" value="1"/>
</dbReference>
<keyword evidence="3 8" id="KW-0245">EGF-like domain</keyword>
<evidence type="ECO:0000256" key="1">
    <source>
        <dbReference type="ARBA" id="ARBA00004613"/>
    </source>
</evidence>
<comment type="caution">
    <text evidence="12">The sequence shown here is derived from an EMBL/GenBank/DDBJ whole genome shotgun (WGS) entry which is preliminary data.</text>
</comment>
<dbReference type="InterPro" id="IPR018097">
    <property type="entry name" value="EGF_Ca-bd_CS"/>
</dbReference>
<protein>
    <submittedName>
        <fullName evidence="12">Deleted in malignant brain tumors 1 protein-like</fullName>
    </submittedName>
</protein>
<accession>A0AAV7K8X9</accession>
<dbReference type="PROSITE" id="PS00010">
    <property type="entry name" value="ASX_HYDROXYL"/>
    <property type="match status" value="1"/>
</dbReference>
<organism evidence="12 13">
    <name type="scientific">Oopsacas minuta</name>
    <dbReference type="NCBI Taxonomy" id="111878"/>
    <lineage>
        <taxon>Eukaryota</taxon>
        <taxon>Metazoa</taxon>
        <taxon>Porifera</taxon>
        <taxon>Hexactinellida</taxon>
        <taxon>Hexasterophora</taxon>
        <taxon>Lyssacinosida</taxon>
        <taxon>Leucopsacidae</taxon>
        <taxon>Oopsacas</taxon>
    </lineage>
</organism>
<dbReference type="InterPro" id="IPR009030">
    <property type="entry name" value="Growth_fac_rcpt_cys_sf"/>
</dbReference>
<dbReference type="SMART" id="SM00179">
    <property type="entry name" value="EGF_CA"/>
    <property type="match status" value="3"/>
</dbReference>
<feature type="domain" description="EGF-like" evidence="11">
    <location>
        <begin position="411"/>
        <end position="450"/>
    </location>
</feature>
<dbReference type="AlphaFoldDB" id="A0AAV7K8X9"/>
<evidence type="ECO:0000313" key="13">
    <source>
        <dbReference type="Proteomes" id="UP001165289"/>
    </source>
</evidence>
<feature type="transmembrane region" description="Helical" evidence="9">
    <location>
        <begin position="573"/>
        <end position="602"/>
    </location>
</feature>
<dbReference type="CDD" id="cd00054">
    <property type="entry name" value="EGF_CA"/>
    <property type="match status" value="1"/>
</dbReference>
<keyword evidence="9" id="KW-0472">Membrane</keyword>
<dbReference type="InterPro" id="IPR032675">
    <property type="entry name" value="LRR_dom_sf"/>
</dbReference>
<dbReference type="Gene3D" id="2.10.25.10">
    <property type="entry name" value="Laminin"/>
    <property type="match status" value="3"/>
</dbReference>
<evidence type="ECO:0000256" key="5">
    <source>
        <dbReference type="ARBA" id="ARBA00022737"/>
    </source>
</evidence>
<dbReference type="SUPFAM" id="SSF57184">
    <property type="entry name" value="Growth factor receptor domain"/>
    <property type="match status" value="1"/>
</dbReference>
<evidence type="ECO:0000313" key="12">
    <source>
        <dbReference type="EMBL" id="KAI6657757.1"/>
    </source>
</evidence>
<evidence type="ECO:0000256" key="2">
    <source>
        <dbReference type="ARBA" id="ARBA00022525"/>
    </source>
</evidence>
<evidence type="ECO:0000256" key="6">
    <source>
        <dbReference type="ARBA" id="ARBA00023157"/>
    </source>
</evidence>
<comment type="subcellular location">
    <subcellularLocation>
        <location evidence="1">Secreted</location>
    </subcellularLocation>
</comment>
<comment type="caution">
    <text evidence="8">Lacks conserved residue(s) required for the propagation of feature annotation.</text>
</comment>
<sequence>MKSTKNVFILLTLVLTSLIVSSDGQPVCGNTIVTCSEDGDELDCEIRGQDTEAIQQTIYECSQGSYDYLEIEVRSGGRGVTLLLNVPSNIRTLKIDNPYVAPCFVETSLMNFDVTTIFFDKNEVFINHNDFFMYFPNLEYFYADVIGSNLMPFFSQNIHIVEIEVDNSLVVEESSRVIDQTIVGGLSKLEIFQWNLGGITKLMPNSFIGTYMLEKMSLSGNNIHELYDCTFNGLSKLTHISFSENNIDTVGEYTFIGLDALQIMSLRLNPSFPLSTLTLANTIKYMYLHHYNPALLNPEFFQQFPNLAYVSLYYISFNCTCETQWISIFQNEYNVNIGLDSYNFCSGNPNLQVDDPALYASCSNPSYQCFDHSLVCQGSNTWYRVDTENGCECTYPPERALYNNSNLVCSDLNECEDSSITCQGKCTNTLGSYKCDCSDGFANLNETFCEDVNECDLDNGGCLQICNNTDGSFNCSCFEGYVLTGSKDCAESVSINETEVNNGNCSQVQTCNNTVSLINGNCSQVQICNNTVSSLNCSCFEEFVISTLNNSTCELIDGALTNPQILNLSQTELILVALAVIIFILIIGLFLIILAISCCLYVKRSSSVEKNYQRKNKEKEKLENKVEVRDRHLVISQYEDLKVDPKTGTDTFAPEMGTSLPRVVIV</sequence>
<dbReference type="PANTHER" id="PTHR47333:SF4">
    <property type="entry name" value="EGF-LIKE DOMAIN-CONTAINING PROTEIN"/>
    <property type="match status" value="1"/>
</dbReference>
<dbReference type="InterPro" id="IPR049883">
    <property type="entry name" value="NOTCH1_EGF-like"/>
</dbReference>
<dbReference type="PROSITE" id="PS50026">
    <property type="entry name" value="EGF_3"/>
    <property type="match status" value="1"/>
</dbReference>
<keyword evidence="5" id="KW-0677">Repeat</keyword>
<dbReference type="InterPro" id="IPR001881">
    <property type="entry name" value="EGF-like_Ca-bd_dom"/>
</dbReference>
<evidence type="ECO:0000256" key="9">
    <source>
        <dbReference type="SAM" id="Phobius"/>
    </source>
</evidence>
<dbReference type="PANTHER" id="PTHR47333">
    <property type="entry name" value="VON WILLEBRAND FACTOR C AND EGF DOMAIN-CONTAINING PROTEIN"/>
    <property type="match status" value="1"/>
</dbReference>
<dbReference type="Pfam" id="PF07645">
    <property type="entry name" value="EGF_CA"/>
    <property type="match status" value="2"/>
</dbReference>
<evidence type="ECO:0000256" key="7">
    <source>
        <dbReference type="ARBA" id="ARBA00023180"/>
    </source>
</evidence>
<evidence type="ECO:0000256" key="10">
    <source>
        <dbReference type="SAM" id="SignalP"/>
    </source>
</evidence>
<keyword evidence="13" id="KW-1185">Reference proteome</keyword>
<dbReference type="InterPro" id="IPR000152">
    <property type="entry name" value="EGF-type_Asp/Asn_hydroxyl_site"/>
</dbReference>
<gene>
    <name evidence="12" type="ORF">LOD99_500</name>
</gene>
<proteinExistence type="predicted"/>
<dbReference type="GO" id="GO:0005576">
    <property type="term" value="C:extracellular region"/>
    <property type="evidence" value="ECO:0007669"/>
    <property type="project" value="UniProtKB-SubCell"/>
</dbReference>
<evidence type="ECO:0000256" key="3">
    <source>
        <dbReference type="ARBA" id="ARBA00022536"/>
    </source>
</evidence>
<dbReference type="Gene3D" id="3.80.10.10">
    <property type="entry name" value="Ribonuclease Inhibitor"/>
    <property type="match status" value="1"/>
</dbReference>
<dbReference type="PROSITE" id="PS01187">
    <property type="entry name" value="EGF_CA"/>
    <property type="match status" value="1"/>
</dbReference>
<dbReference type="Proteomes" id="UP001165289">
    <property type="component" value="Unassembled WGS sequence"/>
</dbReference>
<feature type="chain" id="PRO_5043507578" evidence="10">
    <location>
        <begin position="25"/>
        <end position="666"/>
    </location>
</feature>
<evidence type="ECO:0000256" key="8">
    <source>
        <dbReference type="PROSITE-ProRule" id="PRU00076"/>
    </source>
</evidence>
<keyword evidence="7" id="KW-0325">Glycoprotein</keyword>
<dbReference type="EMBL" id="JAKMXF010000111">
    <property type="protein sequence ID" value="KAI6657757.1"/>
    <property type="molecule type" value="Genomic_DNA"/>
</dbReference>
<dbReference type="InterPro" id="IPR001611">
    <property type="entry name" value="Leu-rich_rpt"/>
</dbReference>
<keyword evidence="6" id="KW-1015">Disulfide bond</keyword>
<keyword evidence="9" id="KW-1133">Transmembrane helix</keyword>